<sequence length="127" mass="13970">MGTAPRGLTWVILTLLKLEGGKMDESVLWKWLGELGIAKDGEDGRHPQLGKVSDELHRMTEARLLVRTRKPPGVNGEVDNLLEWGDAACDGLPEKRFKPTLDKIFADHAAKLKSSVGEADAEVIELD</sequence>
<dbReference type="InterPro" id="IPR041899">
    <property type="entry name" value="MAGE_WH2"/>
</dbReference>
<dbReference type="Pfam" id="PF01454">
    <property type="entry name" value="MAGE"/>
    <property type="match status" value="1"/>
</dbReference>
<name>A0A7R9YZZ2_9CHLO</name>
<accession>A0A7R9YZZ2</accession>
<organism evidence="3">
    <name type="scientific">Chlamydomonas euryale</name>
    <dbReference type="NCBI Taxonomy" id="1486919"/>
    <lineage>
        <taxon>Eukaryota</taxon>
        <taxon>Viridiplantae</taxon>
        <taxon>Chlorophyta</taxon>
        <taxon>core chlorophytes</taxon>
        <taxon>Chlorophyceae</taxon>
        <taxon>CS clade</taxon>
        <taxon>Chlamydomonadales</taxon>
        <taxon>Chlamydomonadaceae</taxon>
        <taxon>Chlamydomonas</taxon>
    </lineage>
</organism>
<feature type="chain" id="PRO_5031443384" description="MAGE domain-containing protein" evidence="1">
    <location>
        <begin position="24"/>
        <end position="127"/>
    </location>
</feature>
<feature type="signal peptide" evidence="1">
    <location>
        <begin position="1"/>
        <end position="23"/>
    </location>
</feature>
<proteinExistence type="predicted"/>
<dbReference type="InterPro" id="IPR002190">
    <property type="entry name" value="MHD_dom"/>
</dbReference>
<evidence type="ECO:0000256" key="1">
    <source>
        <dbReference type="SAM" id="SignalP"/>
    </source>
</evidence>
<dbReference type="Gene3D" id="1.10.10.1210">
    <property type="entry name" value="MAGE homology domain, winged helix WH2 motif"/>
    <property type="match status" value="1"/>
</dbReference>
<keyword evidence="1" id="KW-0732">Signal</keyword>
<feature type="domain" description="MAGE" evidence="2">
    <location>
        <begin position="6"/>
        <end position="76"/>
    </location>
</feature>
<protein>
    <recommendedName>
        <fullName evidence="2">MAGE domain-containing protein</fullName>
    </recommendedName>
</protein>
<reference evidence="3" key="1">
    <citation type="submission" date="2021-01" db="EMBL/GenBank/DDBJ databases">
        <authorList>
            <person name="Corre E."/>
            <person name="Pelletier E."/>
            <person name="Niang G."/>
            <person name="Scheremetjew M."/>
            <person name="Finn R."/>
            <person name="Kale V."/>
            <person name="Holt S."/>
            <person name="Cochrane G."/>
            <person name="Meng A."/>
            <person name="Brown T."/>
            <person name="Cohen L."/>
        </authorList>
    </citation>
    <scope>NUCLEOTIDE SEQUENCE</scope>
    <source>
        <strain evidence="3">CCMP219</strain>
    </source>
</reference>
<dbReference type="EMBL" id="HBEC01029372">
    <property type="protein sequence ID" value="CAD8296521.1"/>
    <property type="molecule type" value="Transcribed_RNA"/>
</dbReference>
<evidence type="ECO:0000259" key="2">
    <source>
        <dbReference type="Pfam" id="PF01454"/>
    </source>
</evidence>
<gene>
    <name evidence="3" type="ORF">CEUR00632_LOCUS13557</name>
</gene>
<dbReference type="AlphaFoldDB" id="A0A7R9YZZ2"/>
<evidence type="ECO:0000313" key="3">
    <source>
        <dbReference type="EMBL" id="CAD8296521.1"/>
    </source>
</evidence>